<dbReference type="InterPro" id="IPR000182">
    <property type="entry name" value="GNAT_dom"/>
</dbReference>
<dbReference type="InterPro" id="IPR016181">
    <property type="entry name" value="Acyl_CoA_acyltransferase"/>
</dbReference>
<dbReference type="RefSeq" id="WP_006566777.1">
    <property type="nucleotide sequence ID" value="NZ_CACRSQ010000003.1"/>
</dbReference>
<dbReference type="CDD" id="cd04301">
    <property type="entry name" value="NAT_SF"/>
    <property type="match status" value="1"/>
</dbReference>
<gene>
    <name evidence="1" type="ORF">ACLFYP115_01150</name>
</gene>
<dbReference type="GO" id="GO:0016747">
    <property type="term" value="F:acyltransferase activity, transferring groups other than amino-acyl groups"/>
    <property type="evidence" value="ECO:0007669"/>
    <property type="project" value="InterPro"/>
</dbReference>
<dbReference type="Pfam" id="PF00583">
    <property type="entry name" value="Acetyltransf_1"/>
    <property type="match status" value="1"/>
</dbReference>
<reference evidence="1" key="1">
    <citation type="submission" date="2019-11" db="EMBL/GenBank/DDBJ databases">
        <authorList>
            <person name="Feng L."/>
        </authorList>
    </citation>
    <scope>NUCLEOTIDE SEQUENCE</scope>
    <source>
        <strain evidence="1">AcaccaeLFYP115</strain>
    </source>
</reference>
<sequence>MKKQIRVREYRDRDSRALENIIREAWKYDELTGPATASKLAKVFLYSCLCSQTFAQVALADEMPVGVIMGKNLNKHKCPFKYRVKQITSILSLLLSGEGRQVIKMFGCISGIDKKLLKDSGKNYQGEITFFAVDAEFRGRGVGKVLFQNIKTYMKHEEIQSYYLFTDTSCNFGFYEHQGMNQCREHTHIFTVRSRPAKMKFFLFEQEDKRMV</sequence>
<name>A0A6N2SWM8_9FIRM</name>
<dbReference type="SUPFAM" id="SSF55729">
    <property type="entry name" value="Acyl-CoA N-acyltransferases (Nat)"/>
    <property type="match status" value="1"/>
</dbReference>
<dbReference type="Gene3D" id="3.40.630.30">
    <property type="match status" value="1"/>
</dbReference>
<organism evidence="1">
    <name type="scientific">Anaerostipes caccae</name>
    <dbReference type="NCBI Taxonomy" id="105841"/>
    <lineage>
        <taxon>Bacteria</taxon>
        <taxon>Bacillati</taxon>
        <taxon>Bacillota</taxon>
        <taxon>Clostridia</taxon>
        <taxon>Lachnospirales</taxon>
        <taxon>Lachnospiraceae</taxon>
        <taxon>Anaerostipes</taxon>
    </lineage>
</organism>
<proteinExistence type="predicted"/>
<keyword evidence="1" id="KW-0808">Transferase</keyword>
<dbReference type="PROSITE" id="PS51186">
    <property type="entry name" value="GNAT"/>
    <property type="match status" value="1"/>
</dbReference>
<accession>A0A6N2SWM8</accession>
<dbReference type="AlphaFoldDB" id="A0A6N2SWM8"/>
<evidence type="ECO:0000313" key="1">
    <source>
        <dbReference type="EMBL" id="VYS97544.1"/>
    </source>
</evidence>
<protein>
    <submittedName>
        <fullName evidence="1">Acetyltransferase (GNAT) family protein</fullName>
    </submittedName>
</protein>
<dbReference type="EMBL" id="CACRSQ010000003">
    <property type="protein sequence ID" value="VYS97544.1"/>
    <property type="molecule type" value="Genomic_DNA"/>
</dbReference>